<keyword evidence="2" id="KW-1185">Reference proteome</keyword>
<reference evidence="1" key="1">
    <citation type="submission" date="2022-10" db="EMBL/GenBank/DDBJ databases">
        <title>Complete Genome of Trichothecium roseum strain YXFP-22015, a Plant Pathogen Isolated from Citrus.</title>
        <authorList>
            <person name="Wang Y."/>
            <person name="Zhu L."/>
        </authorList>
    </citation>
    <scope>NUCLEOTIDE SEQUENCE</scope>
    <source>
        <strain evidence="1">YXFP-22015</strain>
    </source>
</reference>
<sequence>MGLIVVPALIPDITSAYNAYFEAFKDDVILEVLFPGGITEDFREGHTAHTLGYWHQSDCQYTLKCIDSVTKEVVGMALWDIYLSERPEDEWKNPGVTWLEGEHRKRAEDILNPLWEQKAKLWGGRRHVYCHVVAVKPGHQRRGAGALLMKWGLDIAEEAGLPVYLESSRAALRLYQKLGFVQVGSVTHKAELVGEESDVEVPLMVKMPSAAGGKSFDEWRGEGYPELCQ</sequence>
<gene>
    <name evidence="1" type="ORF">N3K66_003372</name>
</gene>
<dbReference type="Proteomes" id="UP001163324">
    <property type="component" value="Chromosome 3"/>
</dbReference>
<organism evidence="1 2">
    <name type="scientific">Trichothecium roseum</name>
    <dbReference type="NCBI Taxonomy" id="47278"/>
    <lineage>
        <taxon>Eukaryota</taxon>
        <taxon>Fungi</taxon>
        <taxon>Dikarya</taxon>
        <taxon>Ascomycota</taxon>
        <taxon>Pezizomycotina</taxon>
        <taxon>Sordariomycetes</taxon>
        <taxon>Hypocreomycetidae</taxon>
        <taxon>Hypocreales</taxon>
        <taxon>Hypocreales incertae sedis</taxon>
        <taxon>Trichothecium</taxon>
    </lineage>
</organism>
<accession>A0ACC0V505</accession>
<protein>
    <submittedName>
        <fullName evidence="1">Uncharacterized protein</fullName>
    </submittedName>
</protein>
<dbReference type="EMBL" id="CM047942">
    <property type="protein sequence ID" value="KAI9901555.1"/>
    <property type="molecule type" value="Genomic_DNA"/>
</dbReference>
<proteinExistence type="predicted"/>
<evidence type="ECO:0000313" key="2">
    <source>
        <dbReference type="Proteomes" id="UP001163324"/>
    </source>
</evidence>
<comment type="caution">
    <text evidence="1">The sequence shown here is derived from an EMBL/GenBank/DDBJ whole genome shotgun (WGS) entry which is preliminary data.</text>
</comment>
<name>A0ACC0V505_9HYPO</name>
<evidence type="ECO:0000313" key="1">
    <source>
        <dbReference type="EMBL" id="KAI9901555.1"/>
    </source>
</evidence>